<dbReference type="PROSITE" id="PS00394">
    <property type="entry name" value="DNA_PHOTOLYASES_1_1"/>
    <property type="match status" value="1"/>
</dbReference>
<dbReference type="GO" id="GO:0003677">
    <property type="term" value="F:DNA binding"/>
    <property type="evidence" value="ECO:0007669"/>
    <property type="project" value="TreeGrafter"/>
</dbReference>
<dbReference type="PROSITE" id="PS51645">
    <property type="entry name" value="PHR_CRY_ALPHA_BETA"/>
    <property type="match status" value="1"/>
</dbReference>
<dbReference type="Gene3D" id="1.25.40.80">
    <property type="match status" value="1"/>
</dbReference>
<dbReference type="SUPFAM" id="SSF52425">
    <property type="entry name" value="Cryptochrome/photolyase, N-terminal domain"/>
    <property type="match status" value="1"/>
</dbReference>
<feature type="site" description="Electron transfer via tryptophanyl radical" evidence="9">
    <location>
        <position position="366"/>
    </location>
</feature>
<proteinExistence type="inferred from homology"/>
<comment type="cofactor">
    <cofactor evidence="1">
        <name>(6R)-5,10-methylene-5,6,7,8-tetrahydrofolate</name>
        <dbReference type="ChEBI" id="CHEBI:15636"/>
    </cofactor>
</comment>
<dbReference type="EMBL" id="JAESVB010000006">
    <property type="protein sequence ID" value="MCB8876502.1"/>
    <property type="molecule type" value="Genomic_DNA"/>
</dbReference>
<evidence type="ECO:0000256" key="3">
    <source>
        <dbReference type="ARBA" id="ARBA00014046"/>
    </source>
</evidence>
<evidence type="ECO:0000256" key="2">
    <source>
        <dbReference type="ARBA" id="ARBA00013149"/>
    </source>
</evidence>
<dbReference type="InterPro" id="IPR002081">
    <property type="entry name" value="Cryptochrome/DNA_photolyase_1"/>
</dbReference>
<protein>
    <recommendedName>
        <fullName evidence="3">Deoxyribodipyrimidine photo-lyase</fullName>
        <ecNumber evidence="2">4.1.99.3</ecNumber>
    </recommendedName>
</protein>
<evidence type="ECO:0000256" key="1">
    <source>
        <dbReference type="ARBA" id="ARBA00001932"/>
    </source>
</evidence>
<comment type="catalytic activity">
    <reaction evidence="7">
        <text>cyclobutadipyrimidine (in DNA) = 2 pyrimidine residues (in DNA).</text>
        <dbReference type="EC" id="4.1.99.3"/>
    </reaction>
</comment>
<feature type="binding site" evidence="8">
    <location>
        <position position="279"/>
    </location>
    <ligand>
        <name>FAD</name>
        <dbReference type="ChEBI" id="CHEBI:57692"/>
    </ligand>
</feature>
<dbReference type="AlphaFoldDB" id="A0A963YT03"/>
<evidence type="ECO:0000256" key="5">
    <source>
        <dbReference type="ARBA" id="ARBA00022827"/>
    </source>
</evidence>
<evidence type="ECO:0000256" key="6">
    <source>
        <dbReference type="ARBA" id="ARBA00022991"/>
    </source>
</evidence>
<dbReference type="PANTHER" id="PTHR11455">
    <property type="entry name" value="CRYPTOCHROME"/>
    <property type="match status" value="1"/>
</dbReference>
<comment type="cofactor">
    <cofactor evidence="8">
        <name>FAD</name>
        <dbReference type="ChEBI" id="CHEBI:57692"/>
    </cofactor>
    <text evidence="8">Binds 1 FAD per subunit.</text>
</comment>
<evidence type="ECO:0000256" key="8">
    <source>
        <dbReference type="PIRSR" id="PIRSR602081-1"/>
    </source>
</evidence>
<feature type="site" description="Electron transfer via tryptophanyl radical" evidence="9">
    <location>
        <position position="313"/>
    </location>
</feature>
<evidence type="ECO:0000313" key="12">
    <source>
        <dbReference type="EMBL" id="MCB8876502.1"/>
    </source>
</evidence>
<evidence type="ECO:0000256" key="7">
    <source>
        <dbReference type="ARBA" id="ARBA00033999"/>
    </source>
</evidence>
<evidence type="ECO:0000259" key="11">
    <source>
        <dbReference type="PROSITE" id="PS51645"/>
    </source>
</evidence>
<gene>
    <name evidence="12" type="ORF">ASILVAE211_15015</name>
</gene>
<dbReference type="SUPFAM" id="SSF48173">
    <property type="entry name" value="Cryptochrome/photolyase FAD-binding domain"/>
    <property type="match status" value="1"/>
</dbReference>
<dbReference type="InterPro" id="IPR006050">
    <property type="entry name" value="DNA_photolyase_N"/>
</dbReference>
<evidence type="ECO:0000313" key="13">
    <source>
        <dbReference type="Proteomes" id="UP000708298"/>
    </source>
</evidence>
<dbReference type="GO" id="GO:0000719">
    <property type="term" value="P:photoreactive repair"/>
    <property type="evidence" value="ECO:0007669"/>
    <property type="project" value="UniProtKB-ARBA"/>
</dbReference>
<dbReference type="PANTHER" id="PTHR11455:SF9">
    <property type="entry name" value="CRYPTOCHROME CIRCADIAN CLOCK 5 ISOFORM X1"/>
    <property type="match status" value="1"/>
</dbReference>
<reference evidence="12" key="1">
    <citation type="journal article" date="2021" name="Microorganisms">
        <title>Acidisoma silvae sp. nov. and Acidisomacellulosilytica sp. nov., Two Acidophilic Bacteria Isolated from Decaying Wood, Hydrolyzing Cellulose and Producing Poly-3-hydroxybutyrate.</title>
        <authorList>
            <person name="Mieszkin S."/>
            <person name="Pouder E."/>
            <person name="Uroz S."/>
            <person name="Simon-Colin C."/>
            <person name="Alain K."/>
        </authorList>
    </citation>
    <scope>NUCLEOTIDE SEQUENCE</scope>
    <source>
        <strain evidence="12">HW T2.11</strain>
    </source>
</reference>
<dbReference type="Pfam" id="PF03441">
    <property type="entry name" value="FAD_binding_7"/>
    <property type="match status" value="1"/>
</dbReference>
<evidence type="ECO:0000256" key="10">
    <source>
        <dbReference type="RuleBase" id="RU004182"/>
    </source>
</evidence>
<feature type="site" description="Electron transfer via tryptophanyl radical" evidence="9">
    <location>
        <position position="389"/>
    </location>
</feature>
<feature type="binding site" evidence="8">
    <location>
        <position position="234"/>
    </location>
    <ligand>
        <name>FAD</name>
        <dbReference type="ChEBI" id="CHEBI:57692"/>
    </ligand>
</feature>
<dbReference type="FunFam" id="1.10.579.10:FF:000003">
    <property type="entry name" value="Deoxyribodipyrimidine photo-lyase"/>
    <property type="match status" value="1"/>
</dbReference>
<dbReference type="GO" id="GO:0003904">
    <property type="term" value="F:deoxyribodipyrimidine photo-lyase activity"/>
    <property type="evidence" value="ECO:0007669"/>
    <property type="project" value="UniProtKB-EC"/>
</dbReference>
<evidence type="ECO:0000256" key="4">
    <source>
        <dbReference type="ARBA" id="ARBA00022630"/>
    </source>
</evidence>
<feature type="binding site" evidence="8">
    <location>
        <begin position="246"/>
        <end position="250"/>
    </location>
    <ligand>
        <name>FAD</name>
        <dbReference type="ChEBI" id="CHEBI:57692"/>
    </ligand>
</feature>
<dbReference type="EC" id="4.1.99.3" evidence="2"/>
<dbReference type="InterPro" id="IPR018394">
    <property type="entry name" value="DNA_photolyase_1_CS_C"/>
</dbReference>
<dbReference type="GO" id="GO:0071949">
    <property type="term" value="F:FAD binding"/>
    <property type="evidence" value="ECO:0007669"/>
    <property type="project" value="TreeGrafter"/>
</dbReference>
<comment type="similarity">
    <text evidence="10">Belongs to the DNA photolyase family.</text>
</comment>
<dbReference type="InterPro" id="IPR014729">
    <property type="entry name" value="Rossmann-like_a/b/a_fold"/>
</dbReference>
<dbReference type="PRINTS" id="PR00147">
    <property type="entry name" value="DNAPHOTLYASE"/>
</dbReference>
<comment type="caution">
    <text evidence="12">The sequence shown here is derived from an EMBL/GenBank/DDBJ whole genome shotgun (WGS) entry which is preliminary data.</text>
</comment>
<keyword evidence="6 10" id="KW-0157">Chromophore</keyword>
<dbReference type="InterPro" id="IPR005101">
    <property type="entry name" value="Cryptochr/Photolyase_FAD-bd"/>
</dbReference>
<dbReference type="Pfam" id="PF00875">
    <property type="entry name" value="DNA_photolyase"/>
    <property type="match status" value="1"/>
</dbReference>
<dbReference type="Gene3D" id="3.40.50.620">
    <property type="entry name" value="HUPs"/>
    <property type="match status" value="1"/>
</dbReference>
<keyword evidence="13" id="KW-1185">Reference proteome</keyword>
<accession>A0A963YT03</accession>
<dbReference type="RefSeq" id="WP_227322155.1">
    <property type="nucleotide sequence ID" value="NZ_JAESVB010000006.1"/>
</dbReference>
<dbReference type="GO" id="GO:0009416">
    <property type="term" value="P:response to light stimulus"/>
    <property type="evidence" value="ECO:0007669"/>
    <property type="project" value="TreeGrafter"/>
</dbReference>
<sequence>MARVTKSKTKQAPVLLWFRRDLRLTDQDAVAAAAESGAPVIPVFILDDSDRKPQRAIGGAARWWLHHSLESLAGSLDKLGSPLILRRGDAVETILALVQETGAEAIHTGFMPDPGDRATDKAIAEALERQDCRLHRHRTALLHDPHKIKTQTGNPFRVFTPFSKAFEAQVHVRPPAPAPKHLIPSTQTKSDKLADWELLPTIPWDKGMAEEWTPGEAGAGVRLADFVADAVNDYEKGRDIPGDAGTSRLSPHLHWGEISPWQVWEVVGEAKGHGGVATYRRELIWREFAAHLLWHFPQITDQPLRPEFAEFPWREDHAGETAWQRGQTGIPIVDAGMRELWALGWMHNRVRMIVASLLVKHLLIPWKDGENWFWDTLVDADLAANCVNWQWVAGCGADAAPFFRIFNPVLQGKKFDPSGRYVRDWVPELAKLPDAYIHEPWTAPEAVLRAAGVRLGVTYPMPVVDLAAGRARALAALKQATGRGS</sequence>
<reference evidence="12" key="2">
    <citation type="submission" date="2021-01" db="EMBL/GenBank/DDBJ databases">
        <authorList>
            <person name="Mieszkin S."/>
            <person name="Pouder E."/>
            <person name="Alain K."/>
        </authorList>
    </citation>
    <scope>NUCLEOTIDE SEQUENCE</scope>
    <source>
        <strain evidence="12">HW T2.11</strain>
    </source>
</reference>
<dbReference type="Gene3D" id="1.10.579.10">
    <property type="entry name" value="DNA Cyclobutane Dipyrimidine Photolyase, subunit A, domain 3"/>
    <property type="match status" value="1"/>
</dbReference>
<feature type="domain" description="Photolyase/cryptochrome alpha/beta" evidence="11">
    <location>
        <begin position="12"/>
        <end position="142"/>
    </location>
</feature>
<keyword evidence="4 8" id="KW-0285">Flavoprotein</keyword>
<evidence type="ECO:0000256" key="9">
    <source>
        <dbReference type="PIRSR" id="PIRSR602081-2"/>
    </source>
</evidence>
<dbReference type="Proteomes" id="UP000708298">
    <property type="component" value="Unassembled WGS sequence"/>
</dbReference>
<feature type="binding site" evidence="8">
    <location>
        <begin position="379"/>
        <end position="381"/>
    </location>
    <ligand>
        <name>FAD</name>
        <dbReference type="ChEBI" id="CHEBI:57692"/>
    </ligand>
</feature>
<keyword evidence="5 8" id="KW-0274">FAD</keyword>
<organism evidence="12 13">
    <name type="scientific">Acidisoma silvae</name>
    <dbReference type="NCBI Taxonomy" id="2802396"/>
    <lineage>
        <taxon>Bacteria</taxon>
        <taxon>Pseudomonadati</taxon>
        <taxon>Pseudomonadota</taxon>
        <taxon>Alphaproteobacteria</taxon>
        <taxon>Acetobacterales</taxon>
        <taxon>Acidocellaceae</taxon>
        <taxon>Acidisoma</taxon>
    </lineage>
</organism>
<dbReference type="InterPro" id="IPR036134">
    <property type="entry name" value="Crypto/Photolyase_FAD-like_sf"/>
</dbReference>
<dbReference type="InterPro" id="IPR036155">
    <property type="entry name" value="Crypto/Photolyase_N_sf"/>
</dbReference>
<name>A0A963YT03_9PROT</name>